<proteinExistence type="predicted"/>
<protein>
    <submittedName>
        <fullName evidence="1">Uncharacterized protein</fullName>
    </submittedName>
</protein>
<dbReference type="AlphaFoldDB" id="A0A4C1ZPT2"/>
<gene>
    <name evidence="1" type="ORF">EVAR_18019_1</name>
</gene>
<organism evidence="1 2">
    <name type="scientific">Eumeta variegata</name>
    <name type="common">Bagworm moth</name>
    <name type="synonym">Eumeta japonica</name>
    <dbReference type="NCBI Taxonomy" id="151549"/>
    <lineage>
        <taxon>Eukaryota</taxon>
        <taxon>Metazoa</taxon>
        <taxon>Ecdysozoa</taxon>
        <taxon>Arthropoda</taxon>
        <taxon>Hexapoda</taxon>
        <taxon>Insecta</taxon>
        <taxon>Pterygota</taxon>
        <taxon>Neoptera</taxon>
        <taxon>Endopterygota</taxon>
        <taxon>Lepidoptera</taxon>
        <taxon>Glossata</taxon>
        <taxon>Ditrysia</taxon>
        <taxon>Tineoidea</taxon>
        <taxon>Psychidae</taxon>
        <taxon>Oiketicinae</taxon>
        <taxon>Eumeta</taxon>
    </lineage>
</organism>
<accession>A0A4C1ZPT2</accession>
<dbReference type="Proteomes" id="UP000299102">
    <property type="component" value="Unassembled WGS sequence"/>
</dbReference>
<dbReference type="EMBL" id="BGZK01001995">
    <property type="protein sequence ID" value="GBP89352.1"/>
    <property type="molecule type" value="Genomic_DNA"/>
</dbReference>
<comment type="caution">
    <text evidence="1">The sequence shown here is derived from an EMBL/GenBank/DDBJ whole genome shotgun (WGS) entry which is preliminary data.</text>
</comment>
<keyword evidence="2" id="KW-1185">Reference proteome</keyword>
<evidence type="ECO:0000313" key="2">
    <source>
        <dbReference type="Proteomes" id="UP000299102"/>
    </source>
</evidence>
<name>A0A4C1ZPT2_EUMVA</name>
<evidence type="ECO:0000313" key="1">
    <source>
        <dbReference type="EMBL" id="GBP89352.1"/>
    </source>
</evidence>
<sequence>MKQRLLQLVLSGGRRVPFTFYLSLSLLGGLTMPVEGRASLALIVSAYVSGAGVFPVTRRAGTSFFVVRDERRISRLRQIAVSAVGVRLRAWLRHFRVTLRKL</sequence>
<reference evidence="1 2" key="1">
    <citation type="journal article" date="2019" name="Commun. Biol.">
        <title>The bagworm genome reveals a unique fibroin gene that provides high tensile strength.</title>
        <authorList>
            <person name="Kono N."/>
            <person name="Nakamura H."/>
            <person name="Ohtoshi R."/>
            <person name="Tomita M."/>
            <person name="Numata K."/>
            <person name="Arakawa K."/>
        </authorList>
    </citation>
    <scope>NUCLEOTIDE SEQUENCE [LARGE SCALE GENOMIC DNA]</scope>
</reference>